<dbReference type="InterPro" id="IPR027417">
    <property type="entry name" value="P-loop_NTPase"/>
</dbReference>
<feature type="non-terminal residue" evidence="1">
    <location>
        <position position="197"/>
    </location>
</feature>
<evidence type="ECO:0000313" key="1">
    <source>
        <dbReference type="EMBL" id="GAF92628.1"/>
    </source>
</evidence>
<reference evidence="1" key="1">
    <citation type="journal article" date="2014" name="Front. Microbiol.">
        <title>High frequency of phylogenetically diverse reductive dehalogenase-homologous genes in deep subseafloor sedimentary metagenomes.</title>
        <authorList>
            <person name="Kawai M."/>
            <person name="Futagami T."/>
            <person name="Toyoda A."/>
            <person name="Takaki Y."/>
            <person name="Nishi S."/>
            <person name="Hori S."/>
            <person name="Arai W."/>
            <person name="Tsubouchi T."/>
            <person name="Morono Y."/>
            <person name="Uchiyama I."/>
            <person name="Ito T."/>
            <person name="Fujiyama A."/>
            <person name="Inagaki F."/>
            <person name="Takami H."/>
        </authorList>
    </citation>
    <scope>NUCLEOTIDE SEQUENCE</scope>
    <source>
        <strain evidence="1">Expedition CK06-06</strain>
    </source>
</reference>
<dbReference type="Pfam" id="PF13671">
    <property type="entry name" value="AAA_33"/>
    <property type="match status" value="1"/>
</dbReference>
<dbReference type="AlphaFoldDB" id="X0TGF8"/>
<dbReference type="SUPFAM" id="SSF52540">
    <property type="entry name" value="P-loop containing nucleoside triphosphate hydrolases"/>
    <property type="match status" value="1"/>
</dbReference>
<organism evidence="1">
    <name type="scientific">marine sediment metagenome</name>
    <dbReference type="NCBI Taxonomy" id="412755"/>
    <lineage>
        <taxon>unclassified sequences</taxon>
        <taxon>metagenomes</taxon>
        <taxon>ecological metagenomes</taxon>
    </lineage>
</organism>
<accession>X0TGF8</accession>
<name>X0TGF8_9ZZZZ</name>
<dbReference type="EMBL" id="BARS01016957">
    <property type="protein sequence ID" value="GAF92628.1"/>
    <property type="molecule type" value="Genomic_DNA"/>
</dbReference>
<evidence type="ECO:0008006" key="2">
    <source>
        <dbReference type="Google" id="ProtNLM"/>
    </source>
</evidence>
<proteinExistence type="predicted"/>
<protein>
    <recommendedName>
        <fullName evidence="2">Zeta toxin domain-containing protein</fullName>
    </recommendedName>
</protein>
<dbReference type="Gene3D" id="3.40.50.300">
    <property type="entry name" value="P-loop containing nucleotide triphosphate hydrolases"/>
    <property type="match status" value="1"/>
</dbReference>
<sequence length="197" mass="22631">MKEPFAKFIETELEPGTLLIACGLPGTWKTETTEEVSKIKGYPILRTDLIRREVLKDLNIFDEKVAANFEIRKRVYEEMFKRAEETLQKDNGVILDATFVTQELRRKAAGIAAAQNKIFVVLQTNCSKDASINRILKRTKENYESNALTEQAYLNNLKKFENVDLDDLKGLYPELPIVHLTVDTELDTPDDWYIIGM</sequence>
<comment type="caution">
    <text evidence="1">The sequence shown here is derived from an EMBL/GenBank/DDBJ whole genome shotgun (WGS) entry which is preliminary data.</text>
</comment>
<gene>
    <name evidence="1" type="ORF">S01H1_27802</name>
</gene>